<evidence type="ECO:0000256" key="2">
    <source>
        <dbReference type="ARBA" id="ARBA00023002"/>
    </source>
</evidence>
<keyword evidence="2 4" id="KW-0560">Oxidoreductase</keyword>
<organism evidence="7 8">
    <name type="scientific">Candidatus Scatousia excrementigallinarum</name>
    <dbReference type="NCBI Taxonomy" id="2840935"/>
    <lineage>
        <taxon>Bacteria</taxon>
        <taxon>Candidatus Scatousia</taxon>
    </lineage>
</organism>
<comment type="caution">
    <text evidence="7">The sequence shown here is derived from an EMBL/GenBank/DDBJ whole genome shotgun (WGS) entry which is preliminary data.</text>
</comment>
<dbReference type="PANTHER" id="PTHR43761">
    <property type="entry name" value="D-ISOMER SPECIFIC 2-HYDROXYACID DEHYDROGENASE FAMILY PROTEIN (AFU_ORTHOLOGUE AFUA_1G13630)"/>
    <property type="match status" value="1"/>
</dbReference>
<accession>A0A9D1F259</accession>
<reference evidence="7" key="2">
    <citation type="journal article" date="2021" name="PeerJ">
        <title>Extensive microbial diversity within the chicken gut microbiome revealed by metagenomics and culture.</title>
        <authorList>
            <person name="Gilroy R."/>
            <person name="Ravi A."/>
            <person name="Getino M."/>
            <person name="Pursley I."/>
            <person name="Horton D.L."/>
            <person name="Alikhan N.F."/>
            <person name="Baker D."/>
            <person name="Gharbi K."/>
            <person name="Hall N."/>
            <person name="Watson M."/>
            <person name="Adriaenssens E.M."/>
            <person name="Foster-Nyarko E."/>
            <person name="Jarju S."/>
            <person name="Secka A."/>
            <person name="Antonio M."/>
            <person name="Oren A."/>
            <person name="Chaudhuri R.R."/>
            <person name="La Ragione R."/>
            <person name="Hildebrand F."/>
            <person name="Pallen M.J."/>
        </authorList>
    </citation>
    <scope>NUCLEOTIDE SEQUENCE</scope>
    <source>
        <strain evidence="7">6276</strain>
    </source>
</reference>
<keyword evidence="3" id="KW-0520">NAD</keyword>
<dbReference type="Gene3D" id="3.40.50.720">
    <property type="entry name" value="NAD(P)-binding Rossmann-like Domain"/>
    <property type="match status" value="2"/>
</dbReference>
<dbReference type="PANTHER" id="PTHR43761:SF1">
    <property type="entry name" value="D-ISOMER SPECIFIC 2-HYDROXYACID DEHYDROGENASE CATALYTIC DOMAIN-CONTAINING PROTEIN-RELATED"/>
    <property type="match status" value="1"/>
</dbReference>
<dbReference type="SUPFAM" id="SSF52283">
    <property type="entry name" value="Formate/glycerate dehydrogenase catalytic domain-like"/>
    <property type="match status" value="1"/>
</dbReference>
<protein>
    <recommendedName>
        <fullName evidence="9">C-terminal binding protein</fullName>
    </recommendedName>
</protein>
<comment type="similarity">
    <text evidence="1 4">Belongs to the D-isomer specific 2-hydroxyacid dehydrogenase family.</text>
</comment>
<dbReference type="InterPro" id="IPR050418">
    <property type="entry name" value="D-iso_2-hydroxyacid_DH_PdxB"/>
</dbReference>
<evidence type="ECO:0000256" key="1">
    <source>
        <dbReference type="ARBA" id="ARBA00005854"/>
    </source>
</evidence>
<evidence type="ECO:0000259" key="6">
    <source>
        <dbReference type="Pfam" id="PF02826"/>
    </source>
</evidence>
<feature type="domain" description="D-isomer specific 2-hydroxyacid dehydrogenase NAD-binding" evidence="6">
    <location>
        <begin position="108"/>
        <end position="293"/>
    </location>
</feature>
<dbReference type="InterPro" id="IPR036291">
    <property type="entry name" value="NAD(P)-bd_dom_sf"/>
</dbReference>
<dbReference type="SUPFAM" id="SSF51735">
    <property type="entry name" value="NAD(P)-binding Rossmann-fold domains"/>
    <property type="match status" value="1"/>
</dbReference>
<dbReference type="Proteomes" id="UP000823928">
    <property type="component" value="Unassembled WGS sequence"/>
</dbReference>
<dbReference type="Pfam" id="PF00389">
    <property type="entry name" value="2-Hacid_dh"/>
    <property type="match status" value="1"/>
</dbReference>
<feature type="domain" description="D-isomer specific 2-hydroxyacid dehydrogenase catalytic" evidence="5">
    <location>
        <begin position="5"/>
        <end position="325"/>
    </location>
</feature>
<name>A0A9D1F259_9BACT</name>
<dbReference type="EMBL" id="DVIU01000297">
    <property type="protein sequence ID" value="HIS37814.1"/>
    <property type="molecule type" value="Genomic_DNA"/>
</dbReference>
<evidence type="ECO:0000256" key="4">
    <source>
        <dbReference type="RuleBase" id="RU003719"/>
    </source>
</evidence>
<dbReference type="GO" id="GO:0051287">
    <property type="term" value="F:NAD binding"/>
    <property type="evidence" value="ECO:0007669"/>
    <property type="project" value="InterPro"/>
</dbReference>
<dbReference type="AlphaFoldDB" id="A0A9D1F259"/>
<sequence length="339" mass="38086">MKVCIFDKTISEQDIAKLNELGGEALCCCVTDADSFPHAVYECDILIVLRSDLRLEAKTISKMKNCFAIIRASVGYDNIDIIAAGKQGICVFNVPDYGTADVADHVVALFLSYIKRICIFNDCLHGQGQIWNPLPGNMPHRISTLKFGIVGLGRIGSSVALRMRAFGVEIFYYDPYLPDGYEQVFMVHRVSELQELFEICDVISIHTPLTSETEGMITLSLLSKSKKRPIIINCARGKIIANATIIESLKQNLVEAYLLDTIEIEPIKSSDDIYIMANQDDYRNRLLITPHAASYDIESRRDMHTKAICIVEKIFNGKEVGNCVNKQYLTSYRKNIKIL</sequence>
<dbReference type="Pfam" id="PF02826">
    <property type="entry name" value="2-Hacid_dh_C"/>
    <property type="match status" value="1"/>
</dbReference>
<evidence type="ECO:0000313" key="7">
    <source>
        <dbReference type="EMBL" id="HIS37814.1"/>
    </source>
</evidence>
<gene>
    <name evidence="7" type="ORF">IAC10_14515</name>
</gene>
<dbReference type="InterPro" id="IPR006139">
    <property type="entry name" value="D-isomer_2_OHA_DH_cat_dom"/>
</dbReference>
<evidence type="ECO:0000313" key="8">
    <source>
        <dbReference type="Proteomes" id="UP000823928"/>
    </source>
</evidence>
<proteinExistence type="inferred from homology"/>
<evidence type="ECO:0000259" key="5">
    <source>
        <dbReference type="Pfam" id="PF00389"/>
    </source>
</evidence>
<dbReference type="GO" id="GO:0016616">
    <property type="term" value="F:oxidoreductase activity, acting on the CH-OH group of donors, NAD or NADP as acceptor"/>
    <property type="evidence" value="ECO:0007669"/>
    <property type="project" value="InterPro"/>
</dbReference>
<reference evidence="7" key="1">
    <citation type="submission" date="2020-10" db="EMBL/GenBank/DDBJ databases">
        <authorList>
            <person name="Gilroy R."/>
        </authorList>
    </citation>
    <scope>NUCLEOTIDE SEQUENCE</scope>
    <source>
        <strain evidence="7">6276</strain>
    </source>
</reference>
<evidence type="ECO:0000256" key="3">
    <source>
        <dbReference type="ARBA" id="ARBA00023027"/>
    </source>
</evidence>
<evidence type="ECO:0008006" key="9">
    <source>
        <dbReference type="Google" id="ProtNLM"/>
    </source>
</evidence>
<dbReference type="InterPro" id="IPR006140">
    <property type="entry name" value="D-isomer_DH_NAD-bd"/>
</dbReference>